<proteinExistence type="predicted"/>
<evidence type="ECO:0000256" key="1">
    <source>
        <dbReference type="ARBA" id="ARBA00004651"/>
    </source>
</evidence>
<evidence type="ECO:0000256" key="3">
    <source>
        <dbReference type="ARBA" id="ARBA00022692"/>
    </source>
</evidence>
<organism evidence="7 8">
    <name type="scientific">Bacteroides thetaiotaomicron</name>
    <dbReference type="NCBI Taxonomy" id="818"/>
    <lineage>
        <taxon>Bacteria</taxon>
        <taxon>Pseudomonadati</taxon>
        <taxon>Bacteroidota</taxon>
        <taxon>Bacteroidia</taxon>
        <taxon>Bacteroidales</taxon>
        <taxon>Bacteroidaceae</taxon>
        <taxon>Bacteroides</taxon>
    </lineage>
</organism>
<dbReference type="RefSeq" id="WP_234129082.1">
    <property type="nucleotide sequence ID" value="NZ_JAHYQA010000013.1"/>
</dbReference>
<name>A0AAW4ZCE5_BACT4</name>
<reference evidence="7" key="1">
    <citation type="submission" date="2021-07" db="EMBL/GenBank/DDBJ databases">
        <title>Comparative genomics of Bacteroides fragilis group isolates reveals species-dependent resistance mechanisms and validates clinical tools for resistance prediction.</title>
        <authorList>
            <person name="Wallace M.J."/>
            <person name="Jean S."/>
            <person name="Wallace M.A."/>
            <person name="Carey-Ann B.D."/>
            <person name="Dantas G."/>
        </authorList>
    </citation>
    <scope>NUCLEOTIDE SEQUENCE</scope>
    <source>
        <strain evidence="7">BJH_160</strain>
    </source>
</reference>
<evidence type="ECO:0000313" key="7">
    <source>
        <dbReference type="EMBL" id="MCE9239298.1"/>
    </source>
</evidence>
<dbReference type="Pfam" id="PF01943">
    <property type="entry name" value="Polysacc_synt"/>
    <property type="match status" value="1"/>
</dbReference>
<accession>A0AAW4ZCE5</accession>
<evidence type="ECO:0000256" key="5">
    <source>
        <dbReference type="ARBA" id="ARBA00023136"/>
    </source>
</evidence>
<feature type="transmembrane region" description="Helical" evidence="6">
    <location>
        <begin position="352"/>
        <end position="374"/>
    </location>
</feature>
<keyword evidence="4 6" id="KW-1133">Transmembrane helix</keyword>
<sequence>MNFKQLTIFSIAASFGLIVFNMLINVIESRVLGPSEIGRYQVFVTTQTLFATFCALGLGQSCIYFINALKVDERKVLSTTVNATLPIATIASLVLFIIIMLKPDYFGKENVWRVALFCLGTGALLLNNIFTPVLLAKMEVVKSQVVKYSTRVFTVIILLVALLAWNKLDVGFLLALSGVGSVLSLSILYYYFSNRFSFKDGIDKKLFSSIVKWGVKLAGNNIASLILTSIPVYFLTWFSVSGGFLNVGYYSRANSLLVIGTVIASSIGPLLYSKWSLVKGEELRQQVCKVSLFLVFVNMFLALGLIIFAPFFIKILYGTEYQSAVPILRLLALTMIANGAKEVSYGILSSQGSPLCILQNLVIGIVLSGVLNYFIIPQFGVIGCSTVTVIVTFATALLLQINITKITGLSMKDFYTLPSKEDVKSILLFKKK</sequence>
<gene>
    <name evidence="7" type="ORF">K0H07_19315</name>
</gene>
<dbReference type="InterPro" id="IPR002797">
    <property type="entry name" value="Polysacc_synth"/>
</dbReference>
<feature type="transmembrane region" description="Helical" evidence="6">
    <location>
        <begin position="81"/>
        <end position="101"/>
    </location>
</feature>
<keyword evidence="5 6" id="KW-0472">Membrane</keyword>
<feature type="transmembrane region" description="Helical" evidence="6">
    <location>
        <begin position="148"/>
        <end position="165"/>
    </location>
</feature>
<dbReference type="PANTHER" id="PTHR30250">
    <property type="entry name" value="PST FAMILY PREDICTED COLANIC ACID TRANSPORTER"/>
    <property type="match status" value="1"/>
</dbReference>
<feature type="transmembrane region" description="Helical" evidence="6">
    <location>
        <begin position="47"/>
        <end position="69"/>
    </location>
</feature>
<feature type="transmembrane region" description="Helical" evidence="6">
    <location>
        <begin position="171"/>
        <end position="192"/>
    </location>
</feature>
<feature type="transmembrane region" description="Helical" evidence="6">
    <location>
        <begin position="113"/>
        <end position="136"/>
    </location>
</feature>
<feature type="transmembrane region" description="Helical" evidence="6">
    <location>
        <begin position="255"/>
        <end position="272"/>
    </location>
</feature>
<evidence type="ECO:0000313" key="8">
    <source>
        <dbReference type="Proteomes" id="UP001200544"/>
    </source>
</evidence>
<evidence type="ECO:0000256" key="2">
    <source>
        <dbReference type="ARBA" id="ARBA00022475"/>
    </source>
</evidence>
<feature type="transmembrane region" description="Helical" evidence="6">
    <location>
        <begin position="323"/>
        <end position="340"/>
    </location>
</feature>
<dbReference type="GO" id="GO:0005886">
    <property type="term" value="C:plasma membrane"/>
    <property type="evidence" value="ECO:0007669"/>
    <property type="project" value="UniProtKB-SubCell"/>
</dbReference>
<keyword evidence="3 6" id="KW-0812">Transmembrane</keyword>
<dbReference type="PANTHER" id="PTHR30250:SF11">
    <property type="entry name" value="O-ANTIGEN TRANSPORTER-RELATED"/>
    <property type="match status" value="1"/>
</dbReference>
<dbReference type="AlphaFoldDB" id="A0AAW4ZCE5"/>
<evidence type="ECO:0000256" key="4">
    <source>
        <dbReference type="ARBA" id="ARBA00022989"/>
    </source>
</evidence>
<dbReference type="Proteomes" id="UP001200544">
    <property type="component" value="Unassembled WGS sequence"/>
</dbReference>
<dbReference type="EMBL" id="JAHYQA010000013">
    <property type="protein sequence ID" value="MCE9239298.1"/>
    <property type="molecule type" value="Genomic_DNA"/>
</dbReference>
<protein>
    <submittedName>
        <fullName evidence="7">Oligosaccharide flippase family protein</fullName>
    </submittedName>
</protein>
<feature type="transmembrane region" description="Helical" evidence="6">
    <location>
        <begin position="380"/>
        <end position="401"/>
    </location>
</feature>
<dbReference type="InterPro" id="IPR050833">
    <property type="entry name" value="Poly_Biosynth_Transport"/>
</dbReference>
<keyword evidence="2" id="KW-1003">Cell membrane</keyword>
<evidence type="ECO:0000256" key="6">
    <source>
        <dbReference type="SAM" id="Phobius"/>
    </source>
</evidence>
<feature type="transmembrane region" description="Helical" evidence="6">
    <location>
        <begin position="7"/>
        <end position="27"/>
    </location>
</feature>
<comment type="subcellular location">
    <subcellularLocation>
        <location evidence="1">Cell membrane</location>
        <topology evidence="1">Multi-pass membrane protein</topology>
    </subcellularLocation>
</comment>
<comment type="caution">
    <text evidence="7">The sequence shown here is derived from an EMBL/GenBank/DDBJ whole genome shotgun (WGS) entry which is preliminary data.</text>
</comment>
<feature type="transmembrane region" description="Helical" evidence="6">
    <location>
        <begin position="213"/>
        <end position="235"/>
    </location>
</feature>
<feature type="transmembrane region" description="Helical" evidence="6">
    <location>
        <begin position="292"/>
        <end position="317"/>
    </location>
</feature>